<dbReference type="EMBL" id="PYVU01000002">
    <property type="protein sequence ID" value="PTB97956.1"/>
    <property type="molecule type" value="Genomic_DNA"/>
</dbReference>
<reference evidence="4" key="3">
    <citation type="journal article" date="2019" name="Int. J. Syst. Evol. Microbiol.">
        <title>The Global Catalogue of Microorganisms (GCM) 10K type strain sequencing project: providing services to taxonomists for standard genome sequencing and annotation.</title>
        <authorList>
            <consortium name="The Broad Institute Genomics Platform"/>
            <consortium name="The Broad Institute Genome Sequencing Center for Infectious Disease"/>
            <person name="Wu L."/>
            <person name="Ma J."/>
        </authorList>
    </citation>
    <scope>NUCLEOTIDE SEQUENCE [LARGE SCALE GENOMIC DNA]</scope>
    <source>
        <strain evidence="4">CGMCC 1.10832</strain>
    </source>
</reference>
<comment type="caution">
    <text evidence="2">The sequence shown here is derived from an EMBL/GenBank/DDBJ whole genome shotgun (WGS) entry which is preliminary data.</text>
</comment>
<organism evidence="2 3">
    <name type="scientific">Marivirga lumbricoides</name>
    <dbReference type="NCBI Taxonomy" id="1046115"/>
    <lineage>
        <taxon>Bacteria</taxon>
        <taxon>Pseudomonadati</taxon>
        <taxon>Bacteroidota</taxon>
        <taxon>Cytophagia</taxon>
        <taxon>Cytophagales</taxon>
        <taxon>Marivirgaceae</taxon>
        <taxon>Marivirga</taxon>
    </lineage>
</organism>
<protein>
    <recommendedName>
        <fullName evidence="5">Lipocalin-like domain-containing protein</fullName>
    </recommendedName>
</protein>
<proteinExistence type="predicted"/>
<dbReference type="PROSITE" id="PS51257">
    <property type="entry name" value="PROKAR_LIPOPROTEIN"/>
    <property type="match status" value="1"/>
</dbReference>
<dbReference type="RefSeq" id="WP_188464403.1">
    <property type="nucleotide sequence ID" value="NZ_BAABHU010000008.1"/>
</dbReference>
<dbReference type="EMBL" id="BMEC01000008">
    <property type="protein sequence ID" value="GGC40453.1"/>
    <property type="molecule type" value="Genomic_DNA"/>
</dbReference>
<dbReference type="Proteomes" id="UP000240608">
    <property type="component" value="Unassembled WGS sequence"/>
</dbReference>
<dbReference type="Proteomes" id="UP000636010">
    <property type="component" value="Unassembled WGS sequence"/>
</dbReference>
<evidence type="ECO:0000313" key="4">
    <source>
        <dbReference type="Proteomes" id="UP000636010"/>
    </source>
</evidence>
<gene>
    <name evidence="2" type="ORF">C9994_00600</name>
    <name evidence="1" type="ORF">GCM10011506_27540</name>
</gene>
<sequence length="148" mass="17798">MRNLKLLFVFAGFCLVFSCSDEEILDRKEDKITGTWYFDKAFYKTDHALFRTNVIEDYAGDFITFYPDYTAIYEDRSLNAVFDGDWSLFLDRYDDGEKIFTMEMIFYDYVNRSDFVYFGEMTRISRNNITLKVRDDRGEYTFKLDKLN</sequence>
<reference evidence="1" key="4">
    <citation type="submission" date="2024-05" db="EMBL/GenBank/DDBJ databases">
        <authorList>
            <person name="Sun Q."/>
            <person name="Zhou Y."/>
        </authorList>
    </citation>
    <scope>NUCLEOTIDE SEQUENCE</scope>
    <source>
        <strain evidence="1">CGMCC 1.10832</strain>
    </source>
</reference>
<evidence type="ECO:0008006" key="5">
    <source>
        <dbReference type="Google" id="ProtNLM"/>
    </source>
</evidence>
<evidence type="ECO:0000313" key="2">
    <source>
        <dbReference type="EMBL" id="PTB97956.1"/>
    </source>
</evidence>
<reference evidence="2 3" key="2">
    <citation type="submission" date="2018-03" db="EMBL/GenBank/DDBJ databases">
        <title>Cross-interface Injection: A General Nanoliter Liquid Handling Method Applied to Single Cells Genome Amplification Automated Nanoliter Liquid Handling Applied to Single Cell Multiple Displacement Amplification.</title>
        <authorList>
            <person name="Yun J."/>
            <person name="Xu P."/>
            <person name="Xu J."/>
            <person name="Dai X."/>
            <person name="Wang Y."/>
            <person name="Zheng X."/>
            <person name="Cao C."/>
            <person name="Yi Q."/>
            <person name="Zhu Y."/>
            <person name="Wang L."/>
            <person name="Dong Z."/>
            <person name="Huang Y."/>
            <person name="Huang L."/>
            <person name="Du W."/>
        </authorList>
    </citation>
    <scope>NUCLEOTIDE SEQUENCE [LARGE SCALE GENOMIC DNA]</scope>
    <source>
        <strain evidence="2 3">Z-D1-2</strain>
    </source>
</reference>
<evidence type="ECO:0000313" key="3">
    <source>
        <dbReference type="Proteomes" id="UP000240608"/>
    </source>
</evidence>
<evidence type="ECO:0000313" key="1">
    <source>
        <dbReference type="EMBL" id="GGC40453.1"/>
    </source>
</evidence>
<keyword evidence="4" id="KW-1185">Reference proteome</keyword>
<reference evidence="1" key="1">
    <citation type="journal article" date="2014" name="Int. J. Syst. Evol. Microbiol.">
        <title>Complete genome of a new Firmicutes species belonging to the dominant human colonic microbiota ('Ruminococcus bicirculans') reveals two chromosomes and a selective capacity to utilize plant glucans.</title>
        <authorList>
            <consortium name="NISC Comparative Sequencing Program"/>
            <person name="Wegmann U."/>
            <person name="Louis P."/>
            <person name="Goesmann A."/>
            <person name="Henrissat B."/>
            <person name="Duncan S.H."/>
            <person name="Flint H.J."/>
        </authorList>
    </citation>
    <scope>NUCLEOTIDE SEQUENCE</scope>
    <source>
        <strain evidence="1">CGMCC 1.10832</strain>
    </source>
</reference>
<dbReference type="AlphaFoldDB" id="A0A2T4DW02"/>
<accession>A0A2T4DW02</accession>
<name>A0A2T4DW02_9BACT</name>